<protein>
    <recommendedName>
        <fullName evidence="1">Ubiquitin-like domain-containing protein</fullName>
    </recommendedName>
</protein>
<sequence length="458" mass="51929">MATPVLYSVDPSTNPATWPGPGQASGFIDVSKVDVIFVNINGASDFCMLRTGTNEHIHHALLQMTKHVVRGLYRIISLNISEYSCVVVMSTEKQRSELLWKNGFPWDTERDPQDEVVLKYERRGRLCPSSNAEDAMEIGLSFGSVGDIIAICQLVVELSKALNDATGSAAQYRELREELDGFVRLLIQVIAVYEQHEASPSMQSLDNEIRRVFFFSDQGNLRIIREQFNVYSRDISLLMLLAIRTSARLDNITTLSRIQQVEDLIQSRQEYLAQIHSEYSSSLQGQSDQLRRLEENLAVQSEYLSGMSLGLGSALKALQEIKQILTQIANTLTLQITAPTSFRVIDRTLGKPVVLETPLGELWEIPTNWIHDWDIFESLLAHRFENRRGHSMVLQKQFALEDPCSGAYIERHLPWPVAIRPGMKINMSMVFPKAFDTLENCLRCKTKLNTLQLAIVEW</sequence>
<reference evidence="2" key="1">
    <citation type="journal article" date="2020" name="Phytopathology">
        <title>Genome Sequence Resources of Colletotrichum truncatum, C. plurivorum, C. musicola, and C. sojae: Four Species Pathogenic to Soybean (Glycine max).</title>
        <authorList>
            <person name="Rogerio F."/>
            <person name="Boufleur T.R."/>
            <person name="Ciampi-Guillardi M."/>
            <person name="Sukno S.A."/>
            <person name="Thon M.R."/>
            <person name="Massola Junior N.S."/>
            <person name="Baroncelli R."/>
        </authorList>
    </citation>
    <scope>NUCLEOTIDE SEQUENCE</scope>
    <source>
        <strain evidence="2">LFN0074</strain>
    </source>
</reference>
<evidence type="ECO:0000313" key="3">
    <source>
        <dbReference type="Proteomes" id="UP000639643"/>
    </source>
</evidence>
<dbReference type="PANTHER" id="PTHR38886">
    <property type="entry name" value="SESA DOMAIN-CONTAINING PROTEIN"/>
    <property type="match status" value="1"/>
</dbReference>
<dbReference type="OrthoDB" id="4851552at2759"/>
<dbReference type="PANTHER" id="PTHR38886:SF1">
    <property type="entry name" value="NACHT-NTPASE AND P-LOOP NTPASES N-TERMINAL DOMAIN-CONTAINING PROTEIN"/>
    <property type="match status" value="1"/>
</dbReference>
<dbReference type="InterPro" id="IPR054464">
    <property type="entry name" value="ULD_fung"/>
</dbReference>
<dbReference type="Pfam" id="PF22893">
    <property type="entry name" value="ULD_2"/>
    <property type="match status" value="1"/>
</dbReference>
<proteinExistence type="predicted"/>
<gene>
    <name evidence="2" type="ORF">CMUS01_07805</name>
</gene>
<keyword evidence="3" id="KW-1185">Reference proteome</keyword>
<dbReference type="EMBL" id="WIGM01000288">
    <property type="protein sequence ID" value="KAF6830308.1"/>
    <property type="molecule type" value="Genomic_DNA"/>
</dbReference>
<feature type="domain" description="Ubiquitin-like" evidence="1">
    <location>
        <begin position="351"/>
        <end position="432"/>
    </location>
</feature>
<dbReference type="Proteomes" id="UP000639643">
    <property type="component" value="Unassembled WGS sequence"/>
</dbReference>
<evidence type="ECO:0000313" key="2">
    <source>
        <dbReference type="EMBL" id="KAF6830308.1"/>
    </source>
</evidence>
<accession>A0A8H6KFH2</accession>
<evidence type="ECO:0000259" key="1">
    <source>
        <dbReference type="Pfam" id="PF22893"/>
    </source>
</evidence>
<name>A0A8H6KFH2_9PEZI</name>
<comment type="caution">
    <text evidence="2">The sequence shown here is derived from an EMBL/GenBank/DDBJ whole genome shotgun (WGS) entry which is preliminary data.</text>
</comment>
<organism evidence="2 3">
    <name type="scientific">Colletotrichum musicola</name>
    <dbReference type="NCBI Taxonomy" id="2175873"/>
    <lineage>
        <taxon>Eukaryota</taxon>
        <taxon>Fungi</taxon>
        <taxon>Dikarya</taxon>
        <taxon>Ascomycota</taxon>
        <taxon>Pezizomycotina</taxon>
        <taxon>Sordariomycetes</taxon>
        <taxon>Hypocreomycetidae</taxon>
        <taxon>Glomerellales</taxon>
        <taxon>Glomerellaceae</taxon>
        <taxon>Colletotrichum</taxon>
        <taxon>Colletotrichum orchidearum species complex</taxon>
    </lineage>
</organism>
<dbReference type="AlphaFoldDB" id="A0A8H6KFH2"/>